<keyword evidence="3" id="KW-1185">Reference proteome</keyword>
<evidence type="ECO:0000313" key="3">
    <source>
        <dbReference type="Proteomes" id="UP000194236"/>
    </source>
</evidence>
<feature type="compositionally biased region" description="Polar residues" evidence="1">
    <location>
        <begin position="43"/>
        <end position="65"/>
    </location>
</feature>
<accession>A0A1Y3AVU4</accession>
<dbReference type="EMBL" id="MUJZ01055402">
    <property type="protein sequence ID" value="OTF72620.1"/>
    <property type="molecule type" value="Genomic_DNA"/>
</dbReference>
<dbReference type="AlphaFoldDB" id="A0A1Y3AVU4"/>
<evidence type="ECO:0000313" key="2">
    <source>
        <dbReference type="EMBL" id="OTF72620.1"/>
    </source>
</evidence>
<reference evidence="2 3" key="1">
    <citation type="submission" date="2017-03" db="EMBL/GenBank/DDBJ databases">
        <title>Genome Survey of Euroglyphus maynei.</title>
        <authorList>
            <person name="Arlian L.G."/>
            <person name="Morgan M.S."/>
            <person name="Rider S.D."/>
        </authorList>
    </citation>
    <scope>NUCLEOTIDE SEQUENCE [LARGE SCALE GENOMIC DNA]</scope>
    <source>
        <strain evidence="2">Arlian Lab</strain>
        <tissue evidence="2">Whole body</tissue>
    </source>
</reference>
<feature type="region of interest" description="Disordered" evidence="1">
    <location>
        <begin position="30"/>
        <end position="79"/>
    </location>
</feature>
<gene>
    <name evidence="2" type="ORF">BLA29_007649</name>
</gene>
<dbReference type="OrthoDB" id="120976at2759"/>
<evidence type="ECO:0000256" key="1">
    <source>
        <dbReference type="SAM" id="MobiDB-lite"/>
    </source>
</evidence>
<protein>
    <submittedName>
        <fullName evidence="2">Uncharacterized protein</fullName>
    </submittedName>
</protein>
<organism evidence="2 3">
    <name type="scientific">Euroglyphus maynei</name>
    <name type="common">Mayne's house dust mite</name>
    <dbReference type="NCBI Taxonomy" id="6958"/>
    <lineage>
        <taxon>Eukaryota</taxon>
        <taxon>Metazoa</taxon>
        <taxon>Ecdysozoa</taxon>
        <taxon>Arthropoda</taxon>
        <taxon>Chelicerata</taxon>
        <taxon>Arachnida</taxon>
        <taxon>Acari</taxon>
        <taxon>Acariformes</taxon>
        <taxon>Sarcoptiformes</taxon>
        <taxon>Astigmata</taxon>
        <taxon>Psoroptidia</taxon>
        <taxon>Analgoidea</taxon>
        <taxon>Pyroglyphidae</taxon>
        <taxon>Pyroglyphinae</taxon>
        <taxon>Euroglyphus</taxon>
    </lineage>
</organism>
<dbReference type="Proteomes" id="UP000194236">
    <property type="component" value="Unassembled WGS sequence"/>
</dbReference>
<comment type="caution">
    <text evidence="2">The sequence shown here is derived from an EMBL/GenBank/DDBJ whole genome shotgun (WGS) entry which is preliminary data.</text>
</comment>
<feature type="compositionally biased region" description="Basic and acidic residues" evidence="1">
    <location>
        <begin position="30"/>
        <end position="42"/>
    </location>
</feature>
<proteinExistence type="predicted"/>
<name>A0A1Y3AVU4_EURMA</name>
<sequence length="208" mass="23739">MEDVPDVSATPVVPKLYFFPWITKPMTKDTTEFVNEDGHNDDQTSNSRPDSPYDASSANSNQHSMMNGHPSPDPNEECFGANANTTIGGSTFQFIIQFNILPVSLFTRLLVRLSKWSWNQGWGRKPEMFNSKGRIAVDFDHDIILKINLFQDRIYLIIVKIFEEIPNDQIENLFIGPAANVCVKVQHLIENELASLKNSYYHRLSFNL</sequence>
<feature type="non-terminal residue" evidence="2">
    <location>
        <position position="208"/>
    </location>
</feature>